<feature type="signal peptide" evidence="6">
    <location>
        <begin position="1"/>
        <end position="22"/>
    </location>
</feature>
<dbReference type="PROSITE" id="PS00497">
    <property type="entry name" value="TYROSINASE_1"/>
    <property type="match status" value="1"/>
</dbReference>
<proteinExistence type="predicted"/>
<comment type="caution">
    <text evidence="8">The sequence shown here is derived from an EMBL/GenBank/DDBJ whole genome shotgun (WGS) entry which is preliminary data.</text>
</comment>
<keyword evidence="2" id="KW-0677">Repeat</keyword>
<keyword evidence="4" id="KW-1015">Disulfide bond</keyword>
<evidence type="ECO:0000256" key="2">
    <source>
        <dbReference type="ARBA" id="ARBA00022737"/>
    </source>
</evidence>
<dbReference type="AlphaFoldDB" id="A0A6A4Y4T5"/>
<dbReference type="Pfam" id="PF00264">
    <property type="entry name" value="Tyrosinase"/>
    <property type="match status" value="1"/>
</dbReference>
<feature type="compositionally biased region" description="Pro residues" evidence="5">
    <location>
        <begin position="110"/>
        <end position="142"/>
    </location>
</feature>
<protein>
    <recommendedName>
        <fullName evidence="7">Tyrosinase copper-binding domain-containing protein</fullName>
    </recommendedName>
</protein>
<dbReference type="InterPro" id="IPR002227">
    <property type="entry name" value="Tyrosinase_Cu-bd"/>
</dbReference>
<evidence type="ECO:0000256" key="4">
    <source>
        <dbReference type="ARBA" id="ARBA00023157"/>
    </source>
</evidence>
<dbReference type="SUPFAM" id="SSF48056">
    <property type="entry name" value="Di-copper centre-containing domain"/>
    <property type="match status" value="1"/>
</dbReference>
<dbReference type="InterPro" id="IPR003609">
    <property type="entry name" value="Pan_app"/>
</dbReference>
<evidence type="ECO:0000256" key="6">
    <source>
        <dbReference type="SAM" id="SignalP"/>
    </source>
</evidence>
<feature type="compositionally biased region" description="Low complexity" evidence="5">
    <location>
        <begin position="90"/>
        <end position="109"/>
    </location>
</feature>
<dbReference type="Gene3D" id="1.10.1280.10">
    <property type="entry name" value="Di-copper center containing domain from catechol oxidase"/>
    <property type="match status" value="1"/>
</dbReference>
<dbReference type="InterPro" id="IPR050316">
    <property type="entry name" value="Tyrosinase/Hemocyanin"/>
</dbReference>
<feature type="domain" description="Tyrosinase copper-binding" evidence="7">
    <location>
        <begin position="193"/>
        <end position="210"/>
    </location>
</feature>
<dbReference type="GO" id="GO:0005576">
    <property type="term" value="C:extracellular region"/>
    <property type="evidence" value="ECO:0007669"/>
    <property type="project" value="InterPro"/>
</dbReference>
<sequence>MVSFRLITASIAALLAANTITAQQCTLVRDVDYADNDIGQTSQAKAENCCADCQAMPGCKAFNWFGGICYLKSAQGTAVPLPGGFGGAITTTPSTSTKKPTPAPTSTKPTPAPPSKNPTPAPTKQPPSPAPTPSPTPVPVTPPSCARVRKSWDSMTADEQATYVSAIGLAMDKGLYQKFVYIHQEQMSNREAHGTCVFLFWHRKYLLGFENMLRSLGDRYKCLTLPYWDYVQHYSTMQKTRN</sequence>
<evidence type="ECO:0000256" key="1">
    <source>
        <dbReference type="ARBA" id="ARBA00022723"/>
    </source>
</evidence>
<evidence type="ECO:0000256" key="5">
    <source>
        <dbReference type="SAM" id="MobiDB-lite"/>
    </source>
</evidence>
<evidence type="ECO:0000256" key="3">
    <source>
        <dbReference type="ARBA" id="ARBA00023008"/>
    </source>
</evidence>
<organism evidence="8">
    <name type="scientific">Aphanomyces stellatus</name>
    <dbReference type="NCBI Taxonomy" id="120398"/>
    <lineage>
        <taxon>Eukaryota</taxon>
        <taxon>Sar</taxon>
        <taxon>Stramenopiles</taxon>
        <taxon>Oomycota</taxon>
        <taxon>Saprolegniomycetes</taxon>
        <taxon>Saprolegniales</taxon>
        <taxon>Verrucalvaceae</taxon>
        <taxon>Aphanomyces</taxon>
    </lineage>
</organism>
<name>A0A6A4Y4T5_9STRA</name>
<keyword evidence="3" id="KW-0186">Copper</keyword>
<keyword evidence="1" id="KW-0479">Metal-binding</keyword>
<dbReference type="CDD" id="cd01100">
    <property type="entry name" value="APPLE_Factor_XI_like"/>
    <property type="match status" value="1"/>
</dbReference>
<dbReference type="SMART" id="SM00223">
    <property type="entry name" value="APPLE"/>
    <property type="match status" value="1"/>
</dbReference>
<evidence type="ECO:0000259" key="7">
    <source>
        <dbReference type="PROSITE" id="PS00497"/>
    </source>
</evidence>
<feature type="region of interest" description="Disordered" evidence="5">
    <location>
        <begin position="89"/>
        <end position="146"/>
    </location>
</feature>
<dbReference type="PANTHER" id="PTHR11474">
    <property type="entry name" value="TYROSINASE FAMILY MEMBER"/>
    <property type="match status" value="1"/>
</dbReference>
<keyword evidence="6" id="KW-0732">Signal</keyword>
<dbReference type="InterPro" id="IPR000177">
    <property type="entry name" value="Apple"/>
</dbReference>
<dbReference type="Gene3D" id="3.50.4.10">
    <property type="entry name" value="Hepatocyte Growth Factor"/>
    <property type="match status" value="1"/>
</dbReference>
<accession>A0A6A4Y4T5</accession>
<feature type="chain" id="PRO_5025462335" description="Tyrosinase copper-binding domain-containing protein" evidence="6">
    <location>
        <begin position="23"/>
        <end position="242"/>
    </location>
</feature>
<dbReference type="InterPro" id="IPR008922">
    <property type="entry name" value="Di-copper_centre_dom_sf"/>
</dbReference>
<reference evidence="8" key="1">
    <citation type="submission" date="2019-06" db="EMBL/GenBank/DDBJ databases">
        <title>Genomics analysis of Aphanomyces spp. identifies a new class of oomycete effector associated with host adaptation.</title>
        <authorList>
            <person name="Gaulin E."/>
        </authorList>
    </citation>
    <scope>NUCLEOTIDE SEQUENCE</scope>
    <source>
        <strain evidence="8">CBS 578.67</strain>
    </source>
</reference>
<feature type="non-terminal residue" evidence="8">
    <location>
        <position position="242"/>
    </location>
</feature>
<dbReference type="EMBL" id="VJMH01006086">
    <property type="protein sequence ID" value="KAF0691503.1"/>
    <property type="molecule type" value="Genomic_DNA"/>
</dbReference>
<gene>
    <name evidence="8" type="ORF">As57867_017231</name>
</gene>
<evidence type="ECO:0000313" key="8">
    <source>
        <dbReference type="EMBL" id="KAF0691503.1"/>
    </source>
</evidence>
<dbReference type="OrthoDB" id="6132182at2759"/>
<dbReference type="GO" id="GO:0006508">
    <property type="term" value="P:proteolysis"/>
    <property type="evidence" value="ECO:0007669"/>
    <property type="project" value="InterPro"/>
</dbReference>
<dbReference type="GO" id="GO:0046872">
    <property type="term" value="F:metal ion binding"/>
    <property type="evidence" value="ECO:0007669"/>
    <property type="project" value="UniProtKB-KW"/>
</dbReference>
<dbReference type="Pfam" id="PF00024">
    <property type="entry name" value="PAN_1"/>
    <property type="match status" value="1"/>
</dbReference>
<dbReference type="PANTHER" id="PTHR11474:SF126">
    <property type="entry name" value="TYROSINASE-LIKE PROTEIN TYR-1-RELATED"/>
    <property type="match status" value="1"/>
</dbReference>
<dbReference type="GO" id="GO:0016491">
    <property type="term" value="F:oxidoreductase activity"/>
    <property type="evidence" value="ECO:0007669"/>
    <property type="project" value="InterPro"/>
</dbReference>